<dbReference type="AlphaFoldDB" id="A0A1Y2HT56"/>
<keyword evidence="3" id="KW-1185">Reference proteome</keyword>
<accession>A0A1Y2HT56</accession>
<evidence type="ECO:0000313" key="2">
    <source>
        <dbReference type="EMBL" id="ORZ37709.1"/>
    </source>
</evidence>
<feature type="region of interest" description="Disordered" evidence="1">
    <location>
        <begin position="140"/>
        <end position="160"/>
    </location>
</feature>
<comment type="caution">
    <text evidence="2">The sequence shown here is derived from an EMBL/GenBank/DDBJ whole genome shotgun (WGS) entry which is preliminary data.</text>
</comment>
<gene>
    <name evidence="2" type="ORF">BCR44DRAFT_44314</name>
</gene>
<dbReference type="Proteomes" id="UP000193411">
    <property type="component" value="Unassembled WGS sequence"/>
</dbReference>
<organism evidence="2 3">
    <name type="scientific">Catenaria anguillulae PL171</name>
    <dbReference type="NCBI Taxonomy" id="765915"/>
    <lineage>
        <taxon>Eukaryota</taxon>
        <taxon>Fungi</taxon>
        <taxon>Fungi incertae sedis</taxon>
        <taxon>Blastocladiomycota</taxon>
        <taxon>Blastocladiomycetes</taxon>
        <taxon>Blastocladiales</taxon>
        <taxon>Catenariaceae</taxon>
        <taxon>Catenaria</taxon>
    </lineage>
</organism>
<dbReference type="EMBL" id="MCFL01000011">
    <property type="protein sequence ID" value="ORZ37709.1"/>
    <property type="molecule type" value="Genomic_DNA"/>
</dbReference>
<evidence type="ECO:0000256" key="1">
    <source>
        <dbReference type="SAM" id="MobiDB-lite"/>
    </source>
</evidence>
<evidence type="ECO:0000313" key="3">
    <source>
        <dbReference type="Proteomes" id="UP000193411"/>
    </source>
</evidence>
<reference evidence="2 3" key="1">
    <citation type="submission" date="2016-07" db="EMBL/GenBank/DDBJ databases">
        <title>Pervasive Adenine N6-methylation of Active Genes in Fungi.</title>
        <authorList>
            <consortium name="DOE Joint Genome Institute"/>
            <person name="Mondo S.J."/>
            <person name="Dannebaum R.O."/>
            <person name="Kuo R.C."/>
            <person name="Labutti K."/>
            <person name="Haridas S."/>
            <person name="Kuo A."/>
            <person name="Salamov A."/>
            <person name="Ahrendt S.R."/>
            <person name="Lipzen A."/>
            <person name="Sullivan W."/>
            <person name="Andreopoulos W.B."/>
            <person name="Clum A."/>
            <person name="Lindquist E."/>
            <person name="Daum C."/>
            <person name="Ramamoorthy G.K."/>
            <person name="Gryganskyi A."/>
            <person name="Culley D."/>
            <person name="Magnuson J.K."/>
            <person name="James T.Y."/>
            <person name="O'Malley M.A."/>
            <person name="Stajich J.E."/>
            <person name="Spatafora J.W."/>
            <person name="Visel A."/>
            <person name="Grigoriev I.V."/>
        </authorList>
    </citation>
    <scope>NUCLEOTIDE SEQUENCE [LARGE SCALE GENOMIC DNA]</scope>
    <source>
        <strain evidence="2 3">PL171</strain>
    </source>
</reference>
<sequence>MSASSTLPATPVVLPITTARPRRGAISISYGSDEHHQFLTRLQLPVPLAASMHVPDLSDLAIALTDVVDMVADIEDAATSSSSSSDDESFDLHNIDTPLAALAGAPSPSLLARRVGRKSATKNAKVVPLSLVVAVAKPAAQGAAKVPAKSAARTSAAQAI</sequence>
<protein>
    <submittedName>
        <fullName evidence="2">Uncharacterized protein</fullName>
    </submittedName>
</protein>
<name>A0A1Y2HT56_9FUNG</name>
<proteinExistence type="predicted"/>